<dbReference type="Proteomes" id="UP000827892">
    <property type="component" value="Chromosome X"/>
</dbReference>
<feature type="region of interest" description="Disordered" evidence="1">
    <location>
        <begin position="262"/>
        <end position="289"/>
    </location>
</feature>
<dbReference type="EMBL" id="CP090896">
    <property type="protein sequence ID" value="ULT83730.1"/>
    <property type="molecule type" value="Genomic_DNA"/>
</dbReference>
<name>A0AAE8ZTI3_CAEBR</name>
<feature type="compositionally biased region" description="Polar residues" evidence="1">
    <location>
        <begin position="92"/>
        <end position="129"/>
    </location>
</feature>
<feature type="compositionally biased region" description="Polar residues" evidence="1">
    <location>
        <begin position="69"/>
        <end position="85"/>
    </location>
</feature>
<feature type="compositionally biased region" description="Polar residues" evidence="1">
    <location>
        <begin position="155"/>
        <end position="177"/>
    </location>
</feature>
<gene>
    <name evidence="3" type="ORF">L3Y34_012768</name>
</gene>
<feature type="signal peptide" evidence="2">
    <location>
        <begin position="1"/>
        <end position="17"/>
    </location>
</feature>
<feature type="compositionally biased region" description="Low complexity" evidence="1">
    <location>
        <begin position="138"/>
        <end position="149"/>
    </location>
</feature>
<protein>
    <submittedName>
        <fullName evidence="3">Uncharacterized protein</fullName>
    </submittedName>
</protein>
<evidence type="ECO:0000256" key="1">
    <source>
        <dbReference type="SAM" id="MobiDB-lite"/>
    </source>
</evidence>
<feature type="region of interest" description="Disordered" evidence="1">
    <location>
        <begin position="25"/>
        <end position="249"/>
    </location>
</feature>
<dbReference type="AlphaFoldDB" id="A0AAE8ZTI3"/>
<reference evidence="3 4" key="1">
    <citation type="submission" date="2022-05" db="EMBL/GenBank/DDBJ databases">
        <title>Chromosome-level reference genomes for two strains of Caenorhabditis briggsae: an improved platform for comparative genomics.</title>
        <authorList>
            <person name="Stevens L."/>
            <person name="Andersen E.C."/>
        </authorList>
    </citation>
    <scope>NUCLEOTIDE SEQUENCE [LARGE SCALE GENOMIC DNA]</scope>
    <source>
        <strain evidence="3">QX1410_ONT</strain>
        <tissue evidence="3">Whole-organism</tissue>
    </source>
</reference>
<proteinExistence type="predicted"/>
<evidence type="ECO:0000313" key="4">
    <source>
        <dbReference type="Proteomes" id="UP000827892"/>
    </source>
</evidence>
<feature type="compositionally biased region" description="Low complexity" evidence="1">
    <location>
        <begin position="262"/>
        <end position="271"/>
    </location>
</feature>
<feature type="region of interest" description="Disordered" evidence="1">
    <location>
        <begin position="309"/>
        <end position="424"/>
    </location>
</feature>
<feature type="compositionally biased region" description="Polar residues" evidence="1">
    <location>
        <begin position="318"/>
        <end position="337"/>
    </location>
</feature>
<organism evidence="3 4">
    <name type="scientific">Caenorhabditis briggsae</name>
    <dbReference type="NCBI Taxonomy" id="6238"/>
    <lineage>
        <taxon>Eukaryota</taxon>
        <taxon>Metazoa</taxon>
        <taxon>Ecdysozoa</taxon>
        <taxon>Nematoda</taxon>
        <taxon>Chromadorea</taxon>
        <taxon>Rhabditida</taxon>
        <taxon>Rhabditina</taxon>
        <taxon>Rhabditomorpha</taxon>
        <taxon>Rhabditoidea</taxon>
        <taxon>Rhabditidae</taxon>
        <taxon>Peloderinae</taxon>
        <taxon>Caenorhabditis</taxon>
    </lineage>
</organism>
<feature type="compositionally biased region" description="Polar residues" evidence="1">
    <location>
        <begin position="195"/>
        <end position="214"/>
    </location>
</feature>
<keyword evidence="2" id="KW-0732">Signal</keyword>
<accession>A0AAE8ZTI3</accession>
<feature type="compositionally biased region" description="Low complexity" evidence="1">
    <location>
        <begin position="215"/>
        <end position="225"/>
    </location>
</feature>
<feature type="compositionally biased region" description="Acidic residues" evidence="1">
    <location>
        <begin position="341"/>
        <end position="365"/>
    </location>
</feature>
<feature type="chain" id="PRO_5042013952" evidence="2">
    <location>
        <begin position="18"/>
        <end position="712"/>
    </location>
</feature>
<sequence>MKDSIFFLLLLSSTVLAQTGFPLPGAGVSSSTPTETSEKSVASSLPHPTVLAQKGSTDQTPGQIMDGSLSISPNIISTASSNGKSSEAPAGTTVSTEPTPENSAVITDSSVEPSHETSTQGLIKITSSPVDVPDSNISTQSPSESTASSNGAIEETSNTVKSNVAENTTNGTSGTFSDDTKKSSVRTSALPVESSDGTSTPSSVETDTVNSNIGSDSSDTARSSSVGPSVSADDASSFTNSGSTSSSFNGVSKVVFEGIIGETPSTSESSTGGSGDSNATTPSSNDSELHHETTAFSFEHWLRQINRSEDSTDHPIADTTNETTSNSVQTEKATTTKCVDGEGDDCFDEEETEEYDDDDDSEYDYEGPSKPREDFPDFPRSSDSDEESTTVTQKTEVEPTQVYYVEAQESEPTKTPKSEKLESTTRKRRLGNWVYGFEDKNDEDDNNIAKFAHQEEHLYQPKYAAHHGSEDVSVEPYGKHEHKYMDFSNGFANKRFTAISIISAISIAYPDVTPTTDCIREMRIADECLKFIPYPDFMFKQRTNYPRDSRLLISEMEQVQIYQRNVSHSECLKHTACENVVFVKELYEQLEPIIDDLVDIQKNCLYPNSREIERSKFRCPLASWESATNYLLMCVPKLVRECGCSRQEKELLTELAERSMPIARLFTRNFDSVYQDLVFERGTFDRQYYDPSSGKMNGWNFMWMVAIIIVSF</sequence>
<feature type="compositionally biased region" description="Basic and acidic residues" evidence="1">
    <location>
        <begin position="411"/>
        <end position="424"/>
    </location>
</feature>
<feature type="compositionally biased region" description="Basic and acidic residues" evidence="1">
    <location>
        <begin position="367"/>
        <end position="383"/>
    </location>
</feature>
<evidence type="ECO:0000313" key="3">
    <source>
        <dbReference type="EMBL" id="ULT83730.1"/>
    </source>
</evidence>
<feature type="compositionally biased region" description="Low complexity" evidence="1">
    <location>
        <begin position="236"/>
        <end position="249"/>
    </location>
</feature>
<evidence type="ECO:0000256" key="2">
    <source>
        <dbReference type="SAM" id="SignalP"/>
    </source>
</evidence>